<evidence type="ECO:0000259" key="1">
    <source>
        <dbReference type="Pfam" id="PF18765"/>
    </source>
</evidence>
<dbReference type="Proteomes" id="UP000034736">
    <property type="component" value="Unassembled WGS sequence"/>
</dbReference>
<evidence type="ECO:0000313" key="3">
    <source>
        <dbReference type="Proteomes" id="UP000034736"/>
    </source>
</evidence>
<dbReference type="PANTHER" id="PTHR43852">
    <property type="entry name" value="NUCLEOTIDYLTRANSFERASE"/>
    <property type="match status" value="1"/>
</dbReference>
<name>A0A0G1K1Z0_9BACT</name>
<protein>
    <recommendedName>
        <fullName evidence="1">Polymerase beta nucleotidyltransferase domain-containing protein</fullName>
    </recommendedName>
</protein>
<dbReference type="PANTHER" id="PTHR43852:SF2">
    <property type="entry name" value="PROTEIN ADENYLYLTRANSFERASE MNTA"/>
    <property type="match status" value="1"/>
</dbReference>
<dbReference type="CDD" id="cd05403">
    <property type="entry name" value="NT_KNTase_like"/>
    <property type="match status" value="1"/>
</dbReference>
<comment type="caution">
    <text evidence="2">The sequence shown here is derived from an EMBL/GenBank/DDBJ whole genome shotgun (WGS) entry which is preliminary data.</text>
</comment>
<dbReference type="InterPro" id="IPR043519">
    <property type="entry name" value="NT_sf"/>
</dbReference>
<evidence type="ECO:0000313" key="2">
    <source>
        <dbReference type="EMBL" id="KKT41829.1"/>
    </source>
</evidence>
<dbReference type="InterPro" id="IPR041633">
    <property type="entry name" value="Polbeta"/>
</dbReference>
<feature type="domain" description="Polymerase beta nucleotidyltransferase" evidence="1">
    <location>
        <begin position="13"/>
        <end position="102"/>
    </location>
</feature>
<dbReference type="Gene3D" id="3.30.460.10">
    <property type="entry name" value="Beta Polymerase, domain 2"/>
    <property type="match status" value="1"/>
</dbReference>
<dbReference type="InterPro" id="IPR052930">
    <property type="entry name" value="TA_antitoxin_MntA"/>
</dbReference>
<sequence length="142" mass="16369">MLNLTEEQKTRLKVVAEKYSLKFVVAHGSYATGKEHKGSDLDIAVLGIKEIPFHKQLELHGDLANIFGDNEIRELDLKELNKTDALFRYLVVRDGVLLCGNNADYEEFKAYARRDFELSKDLFDLEELLVKKQNKLLHRAYA</sequence>
<organism evidence="2 3">
    <name type="scientific">Candidatus Giovannonibacteria bacterium GW2011_GWA2_44_13b</name>
    <dbReference type="NCBI Taxonomy" id="1618647"/>
    <lineage>
        <taxon>Bacteria</taxon>
        <taxon>Candidatus Giovannoniibacteriota</taxon>
    </lineage>
</organism>
<accession>A0A0G1K1Z0</accession>
<gene>
    <name evidence="2" type="ORF">UW30_C0004G0028</name>
</gene>
<dbReference type="SUPFAM" id="SSF81301">
    <property type="entry name" value="Nucleotidyltransferase"/>
    <property type="match status" value="1"/>
</dbReference>
<proteinExistence type="predicted"/>
<dbReference type="Pfam" id="PF18765">
    <property type="entry name" value="Polbeta"/>
    <property type="match status" value="1"/>
</dbReference>
<reference evidence="2 3" key="1">
    <citation type="journal article" date="2015" name="Nature">
        <title>rRNA introns, odd ribosomes, and small enigmatic genomes across a large radiation of phyla.</title>
        <authorList>
            <person name="Brown C.T."/>
            <person name="Hug L.A."/>
            <person name="Thomas B.C."/>
            <person name="Sharon I."/>
            <person name="Castelle C.J."/>
            <person name="Singh A."/>
            <person name="Wilkins M.J."/>
            <person name="Williams K.H."/>
            <person name="Banfield J.F."/>
        </authorList>
    </citation>
    <scope>NUCLEOTIDE SEQUENCE [LARGE SCALE GENOMIC DNA]</scope>
</reference>
<dbReference type="AlphaFoldDB" id="A0A0G1K1Z0"/>
<dbReference type="EMBL" id="LCHU01000004">
    <property type="protein sequence ID" value="KKT41829.1"/>
    <property type="molecule type" value="Genomic_DNA"/>
</dbReference>
<dbReference type="NCBIfam" id="NF047752">
    <property type="entry name" value="MntA_antitoxin"/>
    <property type="match status" value="1"/>
</dbReference>
<dbReference type="STRING" id="1618647.UW30_C0004G0028"/>